<proteinExistence type="predicted"/>
<dbReference type="STRING" id="926567.TheveDRAFT_1628"/>
<evidence type="ECO:0000313" key="2">
    <source>
        <dbReference type="Proteomes" id="UP000005730"/>
    </source>
</evidence>
<dbReference type="InterPro" id="IPR014127">
    <property type="entry name" value="CHP02757"/>
</dbReference>
<accession>H0UQA8</accession>
<dbReference type="NCBIfam" id="TIGR02757">
    <property type="entry name" value="TIGR02757 family protein"/>
    <property type="match status" value="1"/>
</dbReference>
<protein>
    <submittedName>
        <fullName evidence="1">TIGR02757 family protein</fullName>
    </submittedName>
</protein>
<dbReference type="RefSeq" id="WP_006584241.1">
    <property type="nucleotide sequence ID" value="NZ_CM001377.1"/>
</dbReference>
<dbReference type="OrthoDB" id="9773332at2"/>
<keyword evidence="2" id="KW-1185">Reference proteome</keyword>
<dbReference type="eggNOG" id="COG0177">
    <property type="taxonomic scope" value="Bacteria"/>
</dbReference>
<dbReference type="EMBL" id="CM001377">
    <property type="protein sequence ID" value="EHM10746.1"/>
    <property type="molecule type" value="Genomic_DNA"/>
</dbReference>
<dbReference type="HOGENOM" id="CLU_064298_0_0_0"/>
<name>H0UQA8_9BACT</name>
<evidence type="ECO:0000313" key="1">
    <source>
        <dbReference type="EMBL" id="EHM10746.1"/>
    </source>
</evidence>
<dbReference type="Pfam" id="PF09674">
    <property type="entry name" value="DUF2400"/>
    <property type="match status" value="1"/>
</dbReference>
<gene>
    <name evidence="1" type="ORF">TheveDRAFT_1628</name>
</gene>
<sequence length="249" mass="27930">MRQDLISFLEETYRSYHLPELISPDPLEVVRAYPDPRDAEVAALICSAYAYGRVNQILKALRAIMTSLGPSPHEHLRAGKAPSGVCHRFTSREDTCRFLNGIGELLRRYGSVKGAFMGEEPPSNREELIWALEGFALLLGDLTGLGNRFLMPLPSGGGACKRWFLMLRWLVRRDSVDLGLWSEIPASALLVPMDAHMFRFAKSFGLVKRSSPDLKAAKELTDRLMEVDPWDPVRFDFSITRRGILGPLG</sequence>
<dbReference type="AlphaFoldDB" id="H0UQA8"/>
<dbReference type="Proteomes" id="UP000005730">
    <property type="component" value="Chromosome"/>
</dbReference>
<reference evidence="1 2" key="1">
    <citation type="submission" date="2011-10" db="EMBL/GenBank/DDBJ databases">
        <title>The Noncontiguous Finished genome of Thermanaerovibrio velox DSM 12556.</title>
        <authorList>
            <consortium name="US DOE Joint Genome Institute (JGI-PGF)"/>
            <person name="Lucas S."/>
            <person name="Copeland A."/>
            <person name="Lapidus A."/>
            <person name="Glavina del Rio T."/>
            <person name="Dalin E."/>
            <person name="Tice H."/>
            <person name="Bruce D."/>
            <person name="Goodwin L."/>
            <person name="Pitluck S."/>
            <person name="Peters L."/>
            <person name="Mikhailova N."/>
            <person name="Teshima H."/>
            <person name="Kyrpides N."/>
            <person name="Mavromatis K."/>
            <person name="Ivanova N."/>
            <person name="Markowitz V."/>
            <person name="Cheng J.-F."/>
            <person name="Hugenholtz P."/>
            <person name="Woyke T."/>
            <person name="Wu D."/>
            <person name="Spring S."/>
            <person name="Brambilla E.-M."/>
            <person name="Klenk H.-P."/>
            <person name="Eisen J.A."/>
        </authorList>
    </citation>
    <scope>NUCLEOTIDE SEQUENCE [LARGE SCALE GENOMIC DNA]</scope>
    <source>
        <strain evidence="1 2">DSM 12556</strain>
    </source>
</reference>
<organism evidence="1 2">
    <name type="scientific">Thermanaerovibrio velox DSM 12556</name>
    <dbReference type="NCBI Taxonomy" id="926567"/>
    <lineage>
        <taxon>Bacteria</taxon>
        <taxon>Thermotogati</taxon>
        <taxon>Synergistota</taxon>
        <taxon>Synergistia</taxon>
        <taxon>Synergistales</taxon>
        <taxon>Synergistaceae</taxon>
        <taxon>Thermanaerovibrio</taxon>
    </lineage>
</organism>